<dbReference type="AlphaFoldDB" id="W6A8U8"/>
<protein>
    <submittedName>
        <fullName evidence="2">Uncharacterized protein</fullName>
    </submittedName>
</protein>
<dbReference type="RefSeq" id="WP_025363537.1">
    <property type="nucleotide sequence ID" value="NZ_CP006681.1"/>
</dbReference>
<feature type="transmembrane region" description="Helical" evidence="1">
    <location>
        <begin position="61"/>
        <end position="82"/>
    </location>
</feature>
<keyword evidence="1" id="KW-1133">Transmembrane helix</keyword>
<name>W6A8U8_9MOLU</name>
<keyword evidence="1" id="KW-0812">Transmembrane</keyword>
<dbReference type="EMBL" id="CP006681">
    <property type="protein sequence ID" value="AHI53315.1"/>
    <property type="molecule type" value="Genomic_DNA"/>
</dbReference>
<feature type="transmembrane region" description="Helical" evidence="1">
    <location>
        <begin position="215"/>
        <end position="235"/>
    </location>
</feature>
<dbReference type="OrthoDB" id="389319at2"/>
<evidence type="ECO:0000313" key="3">
    <source>
        <dbReference type="Proteomes" id="UP000019267"/>
    </source>
</evidence>
<dbReference type="KEGG" id="scq:SCULI_v1c09750"/>
<feature type="transmembrane region" description="Helical" evidence="1">
    <location>
        <begin position="103"/>
        <end position="129"/>
    </location>
</feature>
<sequence length="286" mass="33619">MKNNFSIFKENFHKTFTLIARSVFLQERTWIFNIFIPVILIFTVIFLFGRYNATYLVLPPQIMSLFLITSLFASLFMSIILIEMKYSQILQRMKMVNIDAKNLMLGIVVNTIILSICNLIISFLAVWMLCIVFKQEAFNNIWNLYYWNWIWNFTINIFLTILSVSIFLFVIDLINKKNLSKVINIILFLSIILFSDIVIPSFVTSSSKVITSLGYINVFKYISWLSLLINSFAFIDYEGGIQQIVQGNLENKMIFINSIYFCFILPIVLIPIFYYLDIKLFKWKGN</sequence>
<dbReference type="Proteomes" id="UP000019267">
    <property type="component" value="Chromosome"/>
</dbReference>
<feature type="transmembrane region" description="Helical" evidence="1">
    <location>
        <begin position="30"/>
        <end position="49"/>
    </location>
</feature>
<organism evidence="2 3">
    <name type="scientific">Spiroplasma culicicola AES-1</name>
    <dbReference type="NCBI Taxonomy" id="1276246"/>
    <lineage>
        <taxon>Bacteria</taxon>
        <taxon>Bacillati</taxon>
        <taxon>Mycoplasmatota</taxon>
        <taxon>Mollicutes</taxon>
        <taxon>Entomoplasmatales</taxon>
        <taxon>Spiroplasmataceae</taxon>
        <taxon>Spiroplasma</taxon>
    </lineage>
</organism>
<feature type="transmembrane region" description="Helical" evidence="1">
    <location>
        <begin position="255"/>
        <end position="276"/>
    </location>
</feature>
<accession>W6A8U8</accession>
<dbReference type="PATRIC" id="fig|1276246.3.peg.971"/>
<keyword evidence="1" id="KW-0472">Membrane</keyword>
<dbReference type="HOGENOM" id="CLU_972890_0_0_14"/>
<reference evidence="2 3" key="1">
    <citation type="journal article" date="2014" name="Genome Biol. Evol.">
        <title>Molecular evolution of the substrate utilization strategies and putative virulence factors in mosquito-associated Spiroplasma species.</title>
        <authorList>
            <person name="Chang T.H."/>
            <person name="Lo W.S."/>
            <person name="Ku C."/>
            <person name="Chen L.L."/>
            <person name="Kuo C.H."/>
        </authorList>
    </citation>
    <scope>NUCLEOTIDE SEQUENCE [LARGE SCALE GENOMIC DNA]</scope>
    <source>
        <strain evidence="2">AES-1</strain>
    </source>
</reference>
<keyword evidence="3" id="KW-1185">Reference proteome</keyword>
<feature type="transmembrane region" description="Helical" evidence="1">
    <location>
        <begin position="182"/>
        <end position="203"/>
    </location>
</feature>
<evidence type="ECO:0000313" key="2">
    <source>
        <dbReference type="EMBL" id="AHI53315.1"/>
    </source>
</evidence>
<evidence type="ECO:0000256" key="1">
    <source>
        <dbReference type="SAM" id="Phobius"/>
    </source>
</evidence>
<feature type="transmembrane region" description="Helical" evidence="1">
    <location>
        <begin position="149"/>
        <end position="170"/>
    </location>
</feature>
<gene>
    <name evidence="2" type="ORF">SCULI_v1c09750</name>
</gene>
<proteinExistence type="predicted"/>
<dbReference type="STRING" id="1276246.SCULI_v1c09750"/>